<keyword evidence="3" id="KW-1185">Reference proteome</keyword>
<dbReference type="Proteomes" id="UP000008810">
    <property type="component" value="Chromosome 4"/>
</dbReference>
<reference evidence="1 2" key="1">
    <citation type="journal article" date="2010" name="Nature">
        <title>Genome sequencing and analysis of the model grass Brachypodium distachyon.</title>
        <authorList>
            <consortium name="International Brachypodium Initiative"/>
        </authorList>
    </citation>
    <scope>NUCLEOTIDE SEQUENCE [LARGE SCALE GENOMIC DNA]</scope>
    <source>
        <strain evidence="1 2">Bd21</strain>
    </source>
</reference>
<reference evidence="2" key="3">
    <citation type="submission" date="2018-08" db="UniProtKB">
        <authorList>
            <consortium name="EnsemblPlants"/>
        </authorList>
    </citation>
    <scope>IDENTIFICATION</scope>
    <source>
        <strain evidence="2">cv. Bd21</strain>
    </source>
</reference>
<dbReference type="EnsemblPlants" id="PNT64759">
    <property type="protein sequence ID" value="PNT64759"/>
    <property type="gene ID" value="BRADI_4g32713v3"/>
</dbReference>
<proteinExistence type="predicted"/>
<gene>
    <name evidence="1" type="ORF">BRADI_4g32713v3</name>
</gene>
<dbReference type="Gramene" id="PNT64759">
    <property type="protein sequence ID" value="PNT64759"/>
    <property type="gene ID" value="BRADI_4g32713v3"/>
</dbReference>
<evidence type="ECO:0000313" key="1">
    <source>
        <dbReference type="EMBL" id="PNT64759.1"/>
    </source>
</evidence>
<evidence type="ECO:0000313" key="2">
    <source>
        <dbReference type="EnsemblPlants" id="PNT64759"/>
    </source>
</evidence>
<dbReference type="AlphaFoldDB" id="A0A2K2CRV6"/>
<reference evidence="1" key="2">
    <citation type="submission" date="2017-06" db="EMBL/GenBank/DDBJ databases">
        <title>WGS assembly of Brachypodium distachyon.</title>
        <authorList>
            <consortium name="The International Brachypodium Initiative"/>
            <person name="Lucas S."/>
            <person name="Harmon-Smith M."/>
            <person name="Lail K."/>
            <person name="Tice H."/>
            <person name="Grimwood J."/>
            <person name="Bruce D."/>
            <person name="Barry K."/>
            <person name="Shu S."/>
            <person name="Lindquist E."/>
            <person name="Wang M."/>
            <person name="Pitluck S."/>
            <person name="Vogel J.P."/>
            <person name="Garvin D.F."/>
            <person name="Mockler T.C."/>
            <person name="Schmutz J."/>
            <person name="Rokhsar D."/>
            <person name="Bevan M.W."/>
        </authorList>
    </citation>
    <scope>NUCLEOTIDE SEQUENCE</scope>
    <source>
        <strain evidence="1">Bd21</strain>
    </source>
</reference>
<organism evidence="1">
    <name type="scientific">Brachypodium distachyon</name>
    <name type="common">Purple false brome</name>
    <name type="synonym">Trachynia distachya</name>
    <dbReference type="NCBI Taxonomy" id="15368"/>
    <lineage>
        <taxon>Eukaryota</taxon>
        <taxon>Viridiplantae</taxon>
        <taxon>Streptophyta</taxon>
        <taxon>Embryophyta</taxon>
        <taxon>Tracheophyta</taxon>
        <taxon>Spermatophyta</taxon>
        <taxon>Magnoliopsida</taxon>
        <taxon>Liliopsida</taxon>
        <taxon>Poales</taxon>
        <taxon>Poaceae</taxon>
        <taxon>BOP clade</taxon>
        <taxon>Pooideae</taxon>
        <taxon>Stipodae</taxon>
        <taxon>Brachypodieae</taxon>
        <taxon>Brachypodium</taxon>
    </lineage>
</organism>
<dbReference type="EMBL" id="CM000883">
    <property type="protein sequence ID" value="PNT64759.1"/>
    <property type="molecule type" value="Genomic_DNA"/>
</dbReference>
<sequence length="61" mass="7108">MPWTQRECNHILHFQSNQKPGTTRVCMQGKRSSKHGVWCVLQQSCKGSRMLKNMLSEIFNT</sequence>
<dbReference type="InParanoid" id="A0A2K2CRV6"/>
<name>A0A2K2CRV6_BRADI</name>
<evidence type="ECO:0000313" key="3">
    <source>
        <dbReference type="Proteomes" id="UP000008810"/>
    </source>
</evidence>
<protein>
    <submittedName>
        <fullName evidence="1 2">Uncharacterized protein</fullName>
    </submittedName>
</protein>
<accession>A0A2K2CRV6</accession>